<keyword evidence="2" id="KW-1185">Reference proteome</keyword>
<evidence type="ECO:0000313" key="1">
    <source>
        <dbReference type="EMBL" id="TXG68662.1"/>
    </source>
</evidence>
<dbReference type="EMBL" id="VAHF01000002">
    <property type="protein sequence ID" value="TXG68662.1"/>
    <property type="molecule type" value="Genomic_DNA"/>
</dbReference>
<accession>A0A5C7IJ23</accession>
<organism evidence="1 2">
    <name type="scientific">Acer yangbiense</name>
    <dbReference type="NCBI Taxonomy" id="1000413"/>
    <lineage>
        <taxon>Eukaryota</taxon>
        <taxon>Viridiplantae</taxon>
        <taxon>Streptophyta</taxon>
        <taxon>Embryophyta</taxon>
        <taxon>Tracheophyta</taxon>
        <taxon>Spermatophyta</taxon>
        <taxon>Magnoliopsida</taxon>
        <taxon>eudicotyledons</taxon>
        <taxon>Gunneridae</taxon>
        <taxon>Pentapetalae</taxon>
        <taxon>rosids</taxon>
        <taxon>malvids</taxon>
        <taxon>Sapindales</taxon>
        <taxon>Sapindaceae</taxon>
        <taxon>Hippocastanoideae</taxon>
        <taxon>Acereae</taxon>
        <taxon>Acer</taxon>
    </lineage>
</organism>
<evidence type="ECO:0000313" key="2">
    <source>
        <dbReference type="Proteomes" id="UP000323000"/>
    </source>
</evidence>
<dbReference type="Proteomes" id="UP000323000">
    <property type="component" value="Chromosome 2"/>
</dbReference>
<proteinExistence type="predicted"/>
<gene>
    <name evidence="1" type="ORF">EZV62_003597</name>
</gene>
<name>A0A5C7IJ23_9ROSI</name>
<comment type="caution">
    <text evidence="1">The sequence shown here is derived from an EMBL/GenBank/DDBJ whole genome shotgun (WGS) entry which is preliminary data.</text>
</comment>
<dbReference type="AlphaFoldDB" id="A0A5C7IJ23"/>
<protein>
    <submittedName>
        <fullName evidence="1">Uncharacterized protein</fullName>
    </submittedName>
</protein>
<reference evidence="2" key="1">
    <citation type="journal article" date="2019" name="Gigascience">
        <title>De novo genome assembly of the endangered Acer yangbiense, a plant species with extremely small populations endemic to Yunnan Province, China.</title>
        <authorList>
            <person name="Yang J."/>
            <person name="Wariss H.M."/>
            <person name="Tao L."/>
            <person name="Zhang R."/>
            <person name="Yun Q."/>
            <person name="Hollingsworth P."/>
            <person name="Dao Z."/>
            <person name="Luo G."/>
            <person name="Guo H."/>
            <person name="Ma Y."/>
            <person name="Sun W."/>
        </authorList>
    </citation>
    <scope>NUCLEOTIDE SEQUENCE [LARGE SCALE GENOMIC DNA]</scope>
    <source>
        <strain evidence="2">cv. Malutang</strain>
    </source>
</reference>
<sequence length="289" mass="32439">MFATGGSDAHVNLWYDLTASDKSMNSGVGMSPFEQMMMMSGLWNNLAIRKSPRTCRQLSYVHVIVYGSIHKIREYLLFKADNDALQTENQKLHAEVGWLKLLLLHLHVQAAAVTALPIRVPQNQAVVSTILGQLASLLDQQVGGEKLRIMEAENASNASMLVTKDESILVQLRQILQFLHSHNSMLTEADEISRQRTDYSLSLPPLWLPMSRELNLSRICNGGKHSSSTWKKVHIATLPSAIDALQERYQVEKVEHSASPKFKIIDKSVMIRRDSLHCDVVQTTDIAID</sequence>